<dbReference type="Proteomes" id="UP001302257">
    <property type="component" value="Chromosome"/>
</dbReference>
<dbReference type="PROSITE" id="PS51257">
    <property type="entry name" value="PROKAR_LIPOPROTEIN"/>
    <property type="match status" value="1"/>
</dbReference>
<protein>
    <recommendedName>
        <fullName evidence="6">Glycine zipper 2TM domain-containing protein</fullName>
    </recommendedName>
</protein>
<reference evidence="4 5" key="1">
    <citation type="submission" date="2023-08" db="EMBL/GenBank/DDBJ databases">
        <title>Rhodoferax potami sp. nov. and Rhodoferax mekongensis sp. nov., isolated from the Mekong River in Thailand.</title>
        <authorList>
            <person name="Kitikhun S."/>
            <person name="Charoenyingcharoen P."/>
            <person name="Siriarchawattana P."/>
            <person name="Likhitrattanapisal S."/>
            <person name="Nilsakha T."/>
            <person name="Chanpet A."/>
            <person name="Rattanawaree P."/>
            <person name="Ingsriswang S."/>
        </authorList>
    </citation>
    <scope>NUCLEOTIDE SEQUENCE [LARGE SCALE GENOMIC DNA]</scope>
    <source>
        <strain evidence="4 5">TBRC 17307</strain>
    </source>
</reference>
<proteinExistence type="predicted"/>
<dbReference type="EMBL" id="CP132507">
    <property type="protein sequence ID" value="WNO05227.1"/>
    <property type="molecule type" value="Genomic_DNA"/>
</dbReference>
<name>A0ABZ0AZZ7_9BURK</name>
<gene>
    <name evidence="4" type="ORF">RAN89_02050</name>
</gene>
<evidence type="ECO:0000256" key="1">
    <source>
        <dbReference type="ARBA" id="ARBA00004370"/>
    </source>
</evidence>
<feature type="signal peptide" evidence="3">
    <location>
        <begin position="1"/>
        <end position="20"/>
    </location>
</feature>
<evidence type="ECO:0000313" key="4">
    <source>
        <dbReference type="EMBL" id="WNO05227.1"/>
    </source>
</evidence>
<dbReference type="PANTHER" id="PTHR35603">
    <property type="match status" value="1"/>
</dbReference>
<evidence type="ECO:0008006" key="6">
    <source>
        <dbReference type="Google" id="ProtNLM"/>
    </source>
</evidence>
<keyword evidence="3" id="KW-0732">Signal</keyword>
<evidence type="ECO:0000313" key="5">
    <source>
        <dbReference type="Proteomes" id="UP001302257"/>
    </source>
</evidence>
<accession>A0ABZ0AZZ7</accession>
<evidence type="ECO:0000256" key="2">
    <source>
        <dbReference type="ARBA" id="ARBA00023136"/>
    </source>
</evidence>
<dbReference type="InterPro" id="IPR051407">
    <property type="entry name" value="Bact_OM_lipoprot/Surf_antigen"/>
</dbReference>
<dbReference type="PANTHER" id="PTHR35603:SF2">
    <property type="entry name" value="OUTER MEMBRANE LIPOPROTEIN"/>
    <property type="match status" value="1"/>
</dbReference>
<feature type="chain" id="PRO_5046763032" description="Glycine zipper 2TM domain-containing protein" evidence="3">
    <location>
        <begin position="21"/>
        <end position="160"/>
    </location>
</feature>
<keyword evidence="2" id="KW-0472">Membrane</keyword>
<dbReference type="RefSeq" id="WP_313868012.1">
    <property type="nucleotide sequence ID" value="NZ_CP132507.1"/>
</dbReference>
<sequence length="160" mass="16717">MRLHPFFGNFLVTGFIWALAACLTVTAPLAQSQPLAAVERSAVCGECGIVESAVEIPRDTPHSGVGAAIGAAVGGLIANKIGGEEGKTMATIIGLLGGVWAGNAIEKQLKQKPGCRIVVRMQDNTQRTFEQDAFLPVGSQVRVQGGTLVLMERDSAVEST</sequence>
<organism evidence="4 5">
    <name type="scientific">Rhodoferax mekongensis</name>
    <dbReference type="NCBI Taxonomy" id="3068341"/>
    <lineage>
        <taxon>Bacteria</taxon>
        <taxon>Pseudomonadati</taxon>
        <taxon>Pseudomonadota</taxon>
        <taxon>Betaproteobacteria</taxon>
        <taxon>Burkholderiales</taxon>
        <taxon>Comamonadaceae</taxon>
        <taxon>Rhodoferax</taxon>
    </lineage>
</organism>
<comment type="subcellular location">
    <subcellularLocation>
        <location evidence="1">Membrane</location>
    </subcellularLocation>
</comment>
<keyword evidence="5" id="KW-1185">Reference proteome</keyword>
<evidence type="ECO:0000256" key="3">
    <source>
        <dbReference type="SAM" id="SignalP"/>
    </source>
</evidence>